<protein>
    <submittedName>
        <fullName evidence="4">Histidine kinase</fullName>
    </submittedName>
</protein>
<dbReference type="RefSeq" id="WP_007994153.1">
    <property type="nucleotide sequence ID" value="NZ_WMEO01000024.1"/>
</dbReference>
<feature type="transmembrane region" description="Helical" evidence="2">
    <location>
        <begin position="56"/>
        <end position="75"/>
    </location>
</feature>
<evidence type="ECO:0000256" key="2">
    <source>
        <dbReference type="SAM" id="Phobius"/>
    </source>
</evidence>
<accession>A0A6B1IP96</accession>
<comment type="caution">
    <text evidence="4">The sequence shown here is derived from an EMBL/GenBank/DDBJ whole genome shotgun (WGS) entry which is preliminary data.</text>
</comment>
<evidence type="ECO:0000313" key="5">
    <source>
        <dbReference type="Proteomes" id="UP000460194"/>
    </source>
</evidence>
<dbReference type="AlphaFoldDB" id="A0A6B1IP96"/>
<dbReference type="Proteomes" id="UP000460194">
    <property type="component" value="Unassembled WGS sequence"/>
</dbReference>
<name>A0A6B1IP96_9EURY</name>
<organism evidence="4 5">
    <name type="scientific">Halorubrum distributum</name>
    <dbReference type="NCBI Taxonomy" id="29283"/>
    <lineage>
        <taxon>Archaea</taxon>
        <taxon>Methanobacteriati</taxon>
        <taxon>Methanobacteriota</taxon>
        <taxon>Stenosarchaea group</taxon>
        <taxon>Halobacteria</taxon>
        <taxon>Halobacteriales</taxon>
        <taxon>Haloferacaceae</taxon>
        <taxon>Halorubrum</taxon>
        <taxon>Halorubrum distributum group</taxon>
    </lineage>
</organism>
<keyword evidence="2" id="KW-0812">Transmembrane</keyword>
<evidence type="ECO:0000256" key="1">
    <source>
        <dbReference type="SAM" id="MobiDB-lite"/>
    </source>
</evidence>
<feature type="transmembrane region" description="Helical" evidence="2">
    <location>
        <begin position="124"/>
        <end position="144"/>
    </location>
</feature>
<feature type="region of interest" description="Disordered" evidence="1">
    <location>
        <begin position="210"/>
        <end position="231"/>
    </location>
</feature>
<evidence type="ECO:0000313" key="4">
    <source>
        <dbReference type="EMBL" id="MYL17530.1"/>
    </source>
</evidence>
<keyword evidence="2" id="KW-1133">Transmembrane helix</keyword>
<dbReference type="InterPro" id="IPR025828">
    <property type="entry name" value="Put_sensor_dom"/>
</dbReference>
<evidence type="ECO:0000259" key="3">
    <source>
        <dbReference type="Pfam" id="PF13796"/>
    </source>
</evidence>
<gene>
    <name evidence="4" type="ORF">GLW36_12865</name>
</gene>
<reference evidence="4 5" key="1">
    <citation type="submission" date="2019-11" db="EMBL/GenBank/DDBJ databases">
        <title>Genome sequences of 17 halophilic strains isolated from different environments.</title>
        <authorList>
            <person name="Furrow R.E."/>
        </authorList>
    </citation>
    <scope>NUCLEOTIDE SEQUENCE [LARGE SCALE GENOMIC DNA]</scope>
    <source>
        <strain evidence="4 5">22517_05_Cabo</strain>
    </source>
</reference>
<feature type="transmembrane region" description="Helical" evidence="2">
    <location>
        <begin position="174"/>
        <end position="192"/>
    </location>
</feature>
<dbReference type="EMBL" id="WMEO01000024">
    <property type="protein sequence ID" value="MYL17530.1"/>
    <property type="molecule type" value="Genomic_DNA"/>
</dbReference>
<feature type="transmembrane region" description="Helical" evidence="2">
    <location>
        <begin position="25"/>
        <end position="50"/>
    </location>
</feature>
<keyword evidence="4" id="KW-0808">Transferase</keyword>
<feature type="domain" description="Putative sensor" evidence="3">
    <location>
        <begin position="27"/>
        <end position="207"/>
    </location>
</feature>
<keyword evidence="2" id="KW-0472">Membrane</keyword>
<keyword evidence="4" id="KW-0418">Kinase</keyword>
<proteinExistence type="predicted"/>
<dbReference type="GO" id="GO:0016301">
    <property type="term" value="F:kinase activity"/>
    <property type="evidence" value="ECO:0007669"/>
    <property type="project" value="UniProtKB-KW"/>
</dbReference>
<sequence length="231" mass="24049">MVSLRPLASLPVVGVVADGRTYRHLLYLLVAMPIAFVHSGVFSFGVVFGIMLSPVLVGLVVLLATLVAARLLAAFERWLADALLGTDLATPDDLAEADGAVAGARKYVDAASTWRGLGFLLSKFWIALFGLIPLILLARGVPLLTAPARYPVTVQFGEVNGEPATWAIETLPEALAAVPLGVAAVLVACHLANAAAYAARRMAVALLDGPTRDGPAGESERVTVDGEPSGD</sequence>
<dbReference type="Pfam" id="PF13796">
    <property type="entry name" value="Sensor"/>
    <property type="match status" value="1"/>
</dbReference>